<feature type="compositionally biased region" description="Low complexity" evidence="1">
    <location>
        <begin position="57"/>
        <end position="66"/>
    </location>
</feature>
<gene>
    <name evidence="3" type="ORF">M408DRAFT_331998</name>
</gene>
<dbReference type="OrthoDB" id="2290255at2759"/>
<keyword evidence="4" id="KW-1185">Reference proteome</keyword>
<dbReference type="PANTHER" id="PTHR39477:SF1">
    <property type="entry name" value="BETA-FLANKING PROTEIN"/>
    <property type="match status" value="1"/>
</dbReference>
<dbReference type="HOGENOM" id="CLU_063290_1_1_1"/>
<feature type="compositionally biased region" description="Low complexity" evidence="1">
    <location>
        <begin position="16"/>
        <end position="32"/>
    </location>
</feature>
<feature type="region of interest" description="Disordered" evidence="1">
    <location>
        <begin position="1"/>
        <end position="66"/>
    </location>
</feature>
<dbReference type="InterPro" id="IPR056138">
    <property type="entry name" value="DUF7721"/>
</dbReference>
<protein>
    <recommendedName>
        <fullName evidence="2">DUF7721 domain-containing protein</fullName>
    </recommendedName>
</protein>
<feature type="compositionally biased region" description="Gly residues" evidence="1">
    <location>
        <begin position="197"/>
        <end position="206"/>
    </location>
</feature>
<reference evidence="3 4" key="1">
    <citation type="submission" date="2014-04" db="EMBL/GenBank/DDBJ databases">
        <authorList>
            <consortium name="DOE Joint Genome Institute"/>
            <person name="Kuo A."/>
            <person name="Zuccaro A."/>
            <person name="Kohler A."/>
            <person name="Nagy L.G."/>
            <person name="Floudas D."/>
            <person name="Copeland A."/>
            <person name="Barry K.W."/>
            <person name="Cichocki N."/>
            <person name="Veneault-Fourrey C."/>
            <person name="LaButti K."/>
            <person name="Lindquist E.A."/>
            <person name="Lipzen A."/>
            <person name="Lundell T."/>
            <person name="Morin E."/>
            <person name="Murat C."/>
            <person name="Sun H."/>
            <person name="Tunlid A."/>
            <person name="Henrissat B."/>
            <person name="Grigoriev I.V."/>
            <person name="Hibbett D.S."/>
            <person name="Martin F."/>
            <person name="Nordberg H.P."/>
            <person name="Cantor M.N."/>
            <person name="Hua S.X."/>
        </authorList>
    </citation>
    <scope>NUCLEOTIDE SEQUENCE [LARGE SCALE GENOMIC DNA]</scope>
    <source>
        <strain evidence="3 4">MAFF 305830</strain>
    </source>
</reference>
<dbReference type="Pfam" id="PF24845">
    <property type="entry name" value="DUF7721"/>
    <property type="match status" value="1"/>
</dbReference>
<evidence type="ECO:0000313" key="3">
    <source>
        <dbReference type="EMBL" id="KIM24102.1"/>
    </source>
</evidence>
<dbReference type="PANTHER" id="PTHR39477">
    <property type="entry name" value="CHROMOSOME 8, WHOLE GENOME SHOTGUN SEQUENCE"/>
    <property type="match status" value="1"/>
</dbReference>
<evidence type="ECO:0000256" key="1">
    <source>
        <dbReference type="SAM" id="MobiDB-lite"/>
    </source>
</evidence>
<dbReference type="STRING" id="933852.A0A0C2X442"/>
<sequence length="217" mass="22423">MAQKGYAAYEQSQKAQNNEGQQTQHQEGNQQHDYQHDGQSGGSTLPVDHGQAAKIANNESGSSGNSELFSQAMAFLGGGNHSTPVNEEHVTEAHKQVYESGDTSNVSANAIGSAAAMQVLKSFMSSGGSTENKSGGGDFQTKMIGMAMSEASKMFDKTGNQGDKQDAVNGAAATMFKLLVQSKFSGSTSSGEPVSHTGGGDSGGLGSLMKLAAQYTK</sequence>
<dbReference type="AlphaFoldDB" id="A0A0C2X442"/>
<reference evidence="4" key="2">
    <citation type="submission" date="2015-01" db="EMBL/GenBank/DDBJ databases">
        <title>Evolutionary Origins and Diversification of the Mycorrhizal Mutualists.</title>
        <authorList>
            <consortium name="DOE Joint Genome Institute"/>
            <consortium name="Mycorrhizal Genomics Consortium"/>
            <person name="Kohler A."/>
            <person name="Kuo A."/>
            <person name="Nagy L.G."/>
            <person name="Floudas D."/>
            <person name="Copeland A."/>
            <person name="Barry K.W."/>
            <person name="Cichocki N."/>
            <person name="Veneault-Fourrey C."/>
            <person name="LaButti K."/>
            <person name="Lindquist E.A."/>
            <person name="Lipzen A."/>
            <person name="Lundell T."/>
            <person name="Morin E."/>
            <person name="Murat C."/>
            <person name="Riley R."/>
            <person name="Ohm R."/>
            <person name="Sun H."/>
            <person name="Tunlid A."/>
            <person name="Henrissat B."/>
            <person name="Grigoriev I.V."/>
            <person name="Hibbett D.S."/>
            <person name="Martin F."/>
        </authorList>
    </citation>
    <scope>NUCLEOTIDE SEQUENCE [LARGE SCALE GENOMIC DNA]</scope>
    <source>
        <strain evidence="4">MAFF 305830</strain>
    </source>
</reference>
<feature type="domain" description="DUF7721" evidence="2">
    <location>
        <begin position="48"/>
        <end position="128"/>
    </location>
</feature>
<evidence type="ECO:0000313" key="4">
    <source>
        <dbReference type="Proteomes" id="UP000054097"/>
    </source>
</evidence>
<dbReference type="Proteomes" id="UP000054097">
    <property type="component" value="Unassembled WGS sequence"/>
</dbReference>
<feature type="region of interest" description="Disordered" evidence="1">
    <location>
        <begin position="185"/>
        <end position="217"/>
    </location>
</feature>
<name>A0A0C2X442_SERVB</name>
<dbReference type="EMBL" id="KN824328">
    <property type="protein sequence ID" value="KIM24102.1"/>
    <property type="molecule type" value="Genomic_DNA"/>
</dbReference>
<evidence type="ECO:0000259" key="2">
    <source>
        <dbReference type="Pfam" id="PF24845"/>
    </source>
</evidence>
<accession>A0A0C2X442</accession>
<proteinExistence type="predicted"/>
<organism evidence="3 4">
    <name type="scientific">Serendipita vermifera MAFF 305830</name>
    <dbReference type="NCBI Taxonomy" id="933852"/>
    <lineage>
        <taxon>Eukaryota</taxon>
        <taxon>Fungi</taxon>
        <taxon>Dikarya</taxon>
        <taxon>Basidiomycota</taxon>
        <taxon>Agaricomycotina</taxon>
        <taxon>Agaricomycetes</taxon>
        <taxon>Sebacinales</taxon>
        <taxon>Serendipitaceae</taxon>
        <taxon>Serendipita</taxon>
    </lineage>
</organism>